<dbReference type="AlphaFoldDB" id="A0A6J6WWL3"/>
<dbReference type="EMBL" id="CAEZZU010000210">
    <property type="protein sequence ID" value="CAB4788549.1"/>
    <property type="molecule type" value="Genomic_DNA"/>
</dbReference>
<evidence type="ECO:0000313" key="1">
    <source>
        <dbReference type="EMBL" id="CAB4788549.1"/>
    </source>
</evidence>
<reference evidence="1" key="1">
    <citation type="submission" date="2020-05" db="EMBL/GenBank/DDBJ databases">
        <authorList>
            <person name="Chiriac C."/>
            <person name="Salcher M."/>
            <person name="Ghai R."/>
            <person name="Kavagutti S V."/>
        </authorList>
    </citation>
    <scope>NUCLEOTIDE SEQUENCE</scope>
</reference>
<organism evidence="1">
    <name type="scientific">freshwater metagenome</name>
    <dbReference type="NCBI Taxonomy" id="449393"/>
    <lineage>
        <taxon>unclassified sequences</taxon>
        <taxon>metagenomes</taxon>
        <taxon>ecological metagenomes</taxon>
    </lineage>
</organism>
<protein>
    <submittedName>
        <fullName evidence="1">Unannotated protein</fullName>
    </submittedName>
</protein>
<name>A0A6J6WWL3_9ZZZZ</name>
<proteinExistence type="predicted"/>
<accession>A0A6J6WWL3</accession>
<sequence length="43" mass="4679">MTRDLGKVFGVMSGIGFHSFVSAAAERLSPTSDAFVKERLIIH</sequence>
<gene>
    <name evidence="1" type="ORF">UFOPK2925_01261</name>
</gene>